<keyword evidence="5" id="KW-0808">Transferase</keyword>
<comment type="function">
    <text evidence="10">Catalyzes the transfer of pyrophosphate from adenosine triphosphate (ATP) to 6-hydroxymethyl-7,8-dihydropterin, an enzymatic step in folate biosynthesis pathway.</text>
</comment>
<dbReference type="PANTHER" id="PTHR43071">
    <property type="entry name" value="2-AMINO-4-HYDROXY-6-HYDROXYMETHYLDIHYDROPTERIDINE PYROPHOSPHOKINASE"/>
    <property type="match status" value="1"/>
</dbReference>
<dbReference type="OrthoDB" id="9776634at2"/>
<dbReference type="Gene3D" id="3.40.50.300">
    <property type="entry name" value="P-loop containing nucleotide triphosphate hydrolases"/>
    <property type="match status" value="1"/>
</dbReference>
<proteinExistence type="inferred from homology"/>
<dbReference type="InterPro" id="IPR000550">
    <property type="entry name" value="Hppk"/>
</dbReference>
<keyword evidence="8" id="KW-0067">ATP-binding</keyword>
<dbReference type="CDD" id="cd01673">
    <property type="entry name" value="dNK"/>
    <property type="match status" value="1"/>
</dbReference>
<keyword evidence="6" id="KW-0547">Nucleotide-binding</keyword>
<dbReference type="Gene3D" id="3.30.70.560">
    <property type="entry name" value="7,8-Dihydro-6-hydroxymethylpterin-pyrophosphokinase HPPK"/>
    <property type="match status" value="1"/>
</dbReference>
<evidence type="ECO:0000259" key="14">
    <source>
        <dbReference type="Pfam" id="PF01712"/>
    </source>
</evidence>
<evidence type="ECO:0000256" key="1">
    <source>
        <dbReference type="ARBA" id="ARBA00005051"/>
    </source>
</evidence>
<dbReference type="PANTHER" id="PTHR43071:SF1">
    <property type="entry name" value="2-AMINO-4-HYDROXY-6-HYDROXYMETHYLDIHYDROPTERIDINE PYROPHOSPHOKINASE"/>
    <property type="match status" value="1"/>
</dbReference>
<name>A0A255ZA22_9FLAO</name>
<evidence type="ECO:0000256" key="6">
    <source>
        <dbReference type="ARBA" id="ARBA00022741"/>
    </source>
</evidence>
<evidence type="ECO:0000256" key="5">
    <source>
        <dbReference type="ARBA" id="ARBA00022679"/>
    </source>
</evidence>
<dbReference type="GO" id="GO:0003848">
    <property type="term" value="F:2-amino-4-hydroxy-6-hydroxymethyldihydropteridine diphosphokinase activity"/>
    <property type="evidence" value="ECO:0007669"/>
    <property type="project" value="UniProtKB-EC"/>
</dbReference>
<dbReference type="EC" id="2.7.6.3" evidence="3"/>
<comment type="caution">
    <text evidence="15">The sequence shown here is derived from an EMBL/GenBank/DDBJ whole genome shotgun (WGS) entry which is preliminary data.</text>
</comment>
<dbReference type="GO" id="GO:0016301">
    <property type="term" value="F:kinase activity"/>
    <property type="evidence" value="ECO:0007669"/>
    <property type="project" value="UniProtKB-KW"/>
</dbReference>
<dbReference type="Pfam" id="PF01288">
    <property type="entry name" value="HPPK"/>
    <property type="match status" value="1"/>
</dbReference>
<protein>
    <recommendedName>
        <fullName evidence="4">2-amino-4-hydroxy-6-hydroxymethyldihydropteridine pyrophosphokinase</fullName>
        <ecNumber evidence="3">2.7.6.3</ecNumber>
    </recommendedName>
    <alternativeName>
        <fullName evidence="11">6-hydroxymethyl-7,8-dihydropterin pyrophosphokinase</fullName>
    </alternativeName>
    <alternativeName>
        <fullName evidence="12">7,8-dihydro-6-hydroxymethylpterin-pyrophosphokinase</fullName>
    </alternativeName>
</protein>
<dbReference type="EMBL" id="NOXV01000254">
    <property type="protein sequence ID" value="OYQ37470.1"/>
    <property type="molecule type" value="Genomic_DNA"/>
</dbReference>
<evidence type="ECO:0000256" key="7">
    <source>
        <dbReference type="ARBA" id="ARBA00022777"/>
    </source>
</evidence>
<sequence length="378" mass="43278">MKFQNEAILSLGSNSGNRLQHITSCISYIHNHIATVVSVSAVYETPSWGFKGDDFYNCAVTVHTCLPARALLAALLEAERHMGRERSGSGYSARTIDIDIISFNDSMIDEISLQVPHPRMHERKFVLYPLRDIKPGWIHPVLKKNVGTLIAETTDSAAIKHAATLEAPMAGLRLNRYNYIAIEGNIGAGKTTLSGKISEDFNAKLVLERFADNPFLPKFYKDQARYAFSLEMSFLADRYQQLTDDLSQFDLFRDFVVADYHIFKSLIFSKVTLTEDEYRLYRKLFDIIYREIPRPGLYIYLYQDTQRLLQHIKKRGRSYEQDIDADYLEKINKGYLDFIKTEAGRNVLILDVSGRDFVNSQADYIWILSQVAKVKGPD</sequence>
<evidence type="ECO:0000256" key="3">
    <source>
        <dbReference type="ARBA" id="ARBA00013253"/>
    </source>
</evidence>
<evidence type="ECO:0000256" key="9">
    <source>
        <dbReference type="ARBA" id="ARBA00022909"/>
    </source>
</evidence>
<feature type="domain" description="7,8-dihydro-6-hydroxymethylpterin-pyrophosphokinase" evidence="13">
    <location>
        <begin position="8"/>
        <end position="135"/>
    </location>
</feature>
<evidence type="ECO:0000313" key="15">
    <source>
        <dbReference type="EMBL" id="OYQ37470.1"/>
    </source>
</evidence>
<evidence type="ECO:0000256" key="8">
    <source>
        <dbReference type="ARBA" id="ARBA00022840"/>
    </source>
</evidence>
<dbReference type="Proteomes" id="UP000216605">
    <property type="component" value="Unassembled WGS sequence"/>
</dbReference>
<dbReference type="UniPathway" id="UPA00077">
    <property type="reaction ID" value="UER00155"/>
</dbReference>
<evidence type="ECO:0000256" key="11">
    <source>
        <dbReference type="ARBA" id="ARBA00029766"/>
    </source>
</evidence>
<keyword evidence="16" id="KW-1185">Reference proteome</keyword>
<comment type="similarity">
    <text evidence="2">Belongs to the HPPK family.</text>
</comment>
<dbReference type="InterPro" id="IPR035907">
    <property type="entry name" value="Hppk_sf"/>
</dbReference>
<feature type="domain" description="Deoxynucleoside kinase" evidence="14">
    <location>
        <begin position="180"/>
        <end position="373"/>
    </location>
</feature>
<dbReference type="GO" id="GO:0046656">
    <property type="term" value="P:folic acid biosynthetic process"/>
    <property type="evidence" value="ECO:0007669"/>
    <property type="project" value="UniProtKB-KW"/>
</dbReference>
<dbReference type="GO" id="GO:0046654">
    <property type="term" value="P:tetrahydrofolate biosynthetic process"/>
    <property type="evidence" value="ECO:0007669"/>
    <property type="project" value="UniProtKB-UniPathway"/>
</dbReference>
<evidence type="ECO:0000256" key="12">
    <source>
        <dbReference type="ARBA" id="ARBA00033413"/>
    </source>
</evidence>
<comment type="pathway">
    <text evidence="1">Cofactor biosynthesis; tetrahydrofolate biosynthesis; 2-amino-4-hydroxy-6-hydroxymethyl-7,8-dihydropteridine diphosphate from 7,8-dihydroneopterin triphosphate: step 4/4.</text>
</comment>
<gene>
    <name evidence="15" type="primary">folK</name>
    <name evidence="15" type="ORF">CHU92_08305</name>
</gene>
<dbReference type="NCBIfam" id="TIGR01498">
    <property type="entry name" value="folK"/>
    <property type="match status" value="1"/>
</dbReference>
<keyword evidence="9" id="KW-0289">Folate biosynthesis</keyword>
<dbReference type="CDD" id="cd00483">
    <property type="entry name" value="HPPK"/>
    <property type="match status" value="1"/>
</dbReference>
<keyword evidence="7 15" id="KW-0418">Kinase</keyword>
<dbReference type="SUPFAM" id="SSF55083">
    <property type="entry name" value="6-hydroxymethyl-7,8-dihydropterin pyrophosphokinase, HPPK"/>
    <property type="match status" value="1"/>
</dbReference>
<organism evidence="15 16">
    <name type="scientific">Flavobacterium cyanobacteriorum</name>
    <dbReference type="NCBI Taxonomy" id="2022802"/>
    <lineage>
        <taxon>Bacteria</taxon>
        <taxon>Pseudomonadati</taxon>
        <taxon>Bacteroidota</taxon>
        <taxon>Flavobacteriia</taxon>
        <taxon>Flavobacteriales</taxon>
        <taxon>Flavobacteriaceae</taxon>
        <taxon>Flavobacterium</taxon>
    </lineage>
</organism>
<dbReference type="Pfam" id="PF01712">
    <property type="entry name" value="dNK"/>
    <property type="match status" value="1"/>
</dbReference>
<dbReference type="RefSeq" id="WP_094414504.1">
    <property type="nucleotide sequence ID" value="NZ_NOXV01000254.1"/>
</dbReference>
<dbReference type="InterPro" id="IPR031314">
    <property type="entry name" value="DNK_dom"/>
</dbReference>
<evidence type="ECO:0000256" key="10">
    <source>
        <dbReference type="ARBA" id="ARBA00029409"/>
    </source>
</evidence>
<evidence type="ECO:0000256" key="4">
    <source>
        <dbReference type="ARBA" id="ARBA00016218"/>
    </source>
</evidence>
<evidence type="ECO:0000313" key="16">
    <source>
        <dbReference type="Proteomes" id="UP000216605"/>
    </source>
</evidence>
<dbReference type="InterPro" id="IPR027417">
    <property type="entry name" value="P-loop_NTPase"/>
</dbReference>
<dbReference type="AlphaFoldDB" id="A0A255ZA22"/>
<dbReference type="SUPFAM" id="SSF52540">
    <property type="entry name" value="P-loop containing nucleoside triphosphate hydrolases"/>
    <property type="match status" value="1"/>
</dbReference>
<accession>A0A255ZA22</accession>
<evidence type="ECO:0000256" key="2">
    <source>
        <dbReference type="ARBA" id="ARBA00005810"/>
    </source>
</evidence>
<reference evidence="15 16" key="1">
    <citation type="submission" date="2017-07" db="EMBL/GenBank/DDBJ databases">
        <title>Flavobacterium cyanobacteriorum sp. nov., isolated from cyanobacterial aggregates in a eutrophic lake.</title>
        <authorList>
            <person name="Cai H."/>
        </authorList>
    </citation>
    <scope>NUCLEOTIDE SEQUENCE [LARGE SCALE GENOMIC DNA]</scope>
    <source>
        <strain evidence="15 16">TH021</strain>
    </source>
</reference>
<dbReference type="GO" id="GO:0005524">
    <property type="term" value="F:ATP binding"/>
    <property type="evidence" value="ECO:0007669"/>
    <property type="project" value="UniProtKB-KW"/>
</dbReference>
<evidence type="ECO:0000259" key="13">
    <source>
        <dbReference type="Pfam" id="PF01288"/>
    </source>
</evidence>